<sequence>MKFRFALPNYVFLLLIVAAIFTIAAMLIEPWNTILFLVAIPLIQQAYKLYKDRTGRTLSKVANQTISFALALIFVIISGGFAGIIFPALPNWNNDLILFLGDALVFARAFVVLMTVAWGSLMALYEGIWDKLFVLSNTFATVDKRRYPVGLSMIK</sequence>
<feature type="transmembrane region" description="Helical" evidence="1">
    <location>
        <begin position="62"/>
        <end position="86"/>
    </location>
</feature>
<feature type="transmembrane region" description="Helical" evidence="1">
    <location>
        <begin position="7"/>
        <end position="28"/>
    </location>
</feature>
<feature type="transmembrane region" description="Helical" evidence="1">
    <location>
        <begin position="34"/>
        <end position="50"/>
    </location>
</feature>
<keyword evidence="1" id="KW-1133">Transmembrane helix</keyword>
<protein>
    <submittedName>
        <fullName evidence="2">Uncharacterized protein</fullName>
    </submittedName>
</protein>
<name>A0A0F9JQ87_9ZZZZ</name>
<evidence type="ECO:0000256" key="1">
    <source>
        <dbReference type="SAM" id="Phobius"/>
    </source>
</evidence>
<dbReference type="AlphaFoldDB" id="A0A0F9JQ87"/>
<gene>
    <name evidence="2" type="ORF">LCGC14_1499960</name>
</gene>
<dbReference type="EMBL" id="LAZR01010873">
    <property type="protein sequence ID" value="KKM64581.1"/>
    <property type="molecule type" value="Genomic_DNA"/>
</dbReference>
<feature type="transmembrane region" description="Helical" evidence="1">
    <location>
        <begin position="106"/>
        <end position="125"/>
    </location>
</feature>
<accession>A0A0F9JQ87</accession>
<organism evidence="2">
    <name type="scientific">marine sediment metagenome</name>
    <dbReference type="NCBI Taxonomy" id="412755"/>
    <lineage>
        <taxon>unclassified sequences</taxon>
        <taxon>metagenomes</taxon>
        <taxon>ecological metagenomes</taxon>
    </lineage>
</organism>
<proteinExistence type="predicted"/>
<keyword evidence="1" id="KW-0472">Membrane</keyword>
<keyword evidence="1" id="KW-0812">Transmembrane</keyword>
<evidence type="ECO:0000313" key="2">
    <source>
        <dbReference type="EMBL" id="KKM64581.1"/>
    </source>
</evidence>
<reference evidence="2" key="1">
    <citation type="journal article" date="2015" name="Nature">
        <title>Complex archaea that bridge the gap between prokaryotes and eukaryotes.</title>
        <authorList>
            <person name="Spang A."/>
            <person name="Saw J.H."/>
            <person name="Jorgensen S.L."/>
            <person name="Zaremba-Niedzwiedzka K."/>
            <person name="Martijn J."/>
            <person name="Lind A.E."/>
            <person name="van Eijk R."/>
            <person name="Schleper C."/>
            <person name="Guy L."/>
            <person name="Ettema T.J."/>
        </authorList>
    </citation>
    <scope>NUCLEOTIDE SEQUENCE</scope>
</reference>
<comment type="caution">
    <text evidence="2">The sequence shown here is derived from an EMBL/GenBank/DDBJ whole genome shotgun (WGS) entry which is preliminary data.</text>
</comment>